<dbReference type="eggNOG" id="COG4188">
    <property type="taxonomic scope" value="Bacteria"/>
</dbReference>
<evidence type="ECO:0000256" key="3">
    <source>
        <dbReference type="SAM" id="SignalP"/>
    </source>
</evidence>
<keyword evidence="2 5" id="KW-0378">Hydrolase</keyword>
<dbReference type="Pfam" id="PF12740">
    <property type="entry name" value="PETase"/>
    <property type="match status" value="1"/>
</dbReference>
<dbReference type="InterPro" id="IPR050261">
    <property type="entry name" value="FrsA_esterase"/>
</dbReference>
<dbReference type="InterPro" id="IPR029058">
    <property type="entry name" value="AB_hydrolase_fold"/>
</dbReference>
<feature type="chain" id="PRO_5004893815" evidence="3">
    <location>
        <begin position="32"/>
        <end position="299"/>
    </location>
</feature>
<organism evidence="5 6">
    <name type="scientific">Actinokineospora spheciospongiae</name>
    <dbReference type="NCBI Taxonomy" id="909613"/>
    <lineage>
        <taxon>Bacteria</taxon>
        <taxon>Bacillati</taxon>
        <taxon>Actinomycetota</taxon>
        <taxon>Actinomycetes</taxon>
        <taxon>Pseudonocardiales</taxon>
        <taxon>Pseudonocardiaceae</taxon>
        <taxon>Actinokineospora</taxon>
    </lineage>
</organism>
<dbReference type="RefSeq" id="WP_035282635.1">
    <property type="nucleotide sequence ID" value="NZ_AYXG01000101.1"/>
</dbReference>
<dbReference type="EMBL" id="AYXG01000101">
    <property type="protein sequence ID" value="EWC61797.1"/>
    <property type="molecule type" value="Genomic_DNA"/>
</dbReference>
<comment type="similarity">
    <text evidence="1">Belongs to the AB hydrolase superfamily.</text>
</comment>
<dbReference type="InterPro" id="IPR041127">
    <property type="entry name" value="PET_hydrolase/cutinase-like"/>
</dbReference>
<sequence>MSFTTRKSLVSLASAIALSAGALTVATGAEAAPVAVAPAAVPVHGVDPTDANLRQPVGDLAFSQVTIADSQTPGFGAATIYYPDDTTHGTYGGVAVVPGYTSPQSAVAWLGPRLASRGFVVITIATNSIYDQPTTRGRELLSALDYLTTSSPAAVRQRLDPQRLAVMGHSMGGGGALYAVSQRTTIKAAVPLAPYNQDKTWQTVKTPTMLMAGSADNVAGIGTFSRPFYRSMTGARERALVNVQGADHGTFVRENATIGKYATAWLKRFVDEDTRYDQFLCPAPTGDGLTEYTASCPNA</sequence>
<protein>
    <submittedName>
        <fullName evidence="5">Triacylglycerol lipase</fullName>
        <ecNumber evidence="5">3.1.1.3</ecNumber>
    </submittedName>
</protein>
<dbReference type="Gene3D" id="3.40.50.1820">
    <property type="entry name" value="alpha/beta hydrolase"/>
    <property type="match status" value="1"/>
</dbReference>
<evidence type="ECO:0000256" key="1">
    <source>
        <dbReference type="ARBA" id="ARBA00008645"/>
    </source>
</evidence>
<evidence type="ECO:0000259" key="4">
    <source>
        <dbReference type="Pfam" id="PF12740"/>
    </source>
</evidence>
<dbReference type="EC" id="3.1.1.3" evidence="5"/>
<feature type="signal peptide" evidence="3">
    <location>
        <begin position="1"/>
        <end position="31"/>
    </location>
</feature>
<dbReference type="AlphaFoldDB" id="W7IY59"/>
<dbReference type="SUPFAM" id="SSF53474">
    <property type="entry name" value="alpha/beta-Hydrolases"/>
    <property type="match status" value="1"/>
</dbReference>
<dbReference type="STRING" id="909613.UO65_2856"/>
<dbReference type="GO" id="GO:0004806">
    <property type="term" value="F:triacylglycerol lipase activity"/>
    <property type="evidence" value="ECO:0007669"/>
    <property type="project" value="UniProtKB-EC"/>
</dbReference>
<name>W7IY59_9PSEU</name>
<evidence type="ECO:0000256" key="2">
    <source>
        <dbReference type="ARBA" id="ARBA00022801"/>
    </source>
</evidence>
<dbReference type="OrthoDB" id="5171482at2"/>
<keyword evidence="3" id="KW-0732">Signal</keyword>
<proteinExistence type="inferred from homology"/>
<comment type="caution">
    <text evidence="5">The sequence shown here is derived from an EMBL/GenBank/DDBJ whole genome shotgun (WGS) entry which is preliminary data.</text>
</comment>
<dbReference type="PANTHER" id="PTHR22946">
    <property type="entry name" value="DIENELACTONE HYDROLASE DOMAIN-CONTAINING PROTEIN-RELATED"/>
    <property type="match status" value="1"/>
</dbReference>
<keyword evidence="6" id="KW-1185">Reference proteome</keyword>
<reference evidence="5 6" key="1">
    <citation type="journal article" date="2014" name="Genome Announc.">
        <title>Draft Genome Sequence of the Antitrypanosomally Active Sponge-Associated Bacterium Actinokineospora sp. Strain EG49.</title>
        <authorList>
            <person name="Harjes J."/>
            <person name="Ryu T."/>
            <person name="Abdelmohsen U.R."/>
            <person name="Moitinho-Silva L."/>
            <person name="Horn H."/>
            <person name="Ravasi T."/>
            <person name="Hentschel U."/>
        </authorList>
    </citation>
    <scope>NUCLEOTIDE SEQUENCE [LARGE SCALE GENOMIC DNA]</scope>
    <source>
        <strain evidence="5 6">EG49</strain>
    </source>
</reference>
<dbReference type="PATRIC" id="fig|909613.9.peg.2856"/>
<evidence type="ECO:0000313" key="5">
    <source>
        <dbReference type="EMBL" id="EWC61797.1"/>
    </source>
</evidence>
<evidence type="ECO:0000313" key="6">
    <source>
        <dbReference type="Proteomes" id="UP000019277"/>
    </source>
</evidence>
<dbReference type="PANTHER" id="PTHR22946:SF9">
    <property type="entry name" value="POLYKETIDE TRANSFERASE AF380"/>
    <property type="match status" value="1"/>
</dbReference>
<accession>W7IY59</accession>
<feature type="domain" description="PET hydrolase/cutinase-like" evidence="4">
    <location>
        <begin position="44"/>
        <end position="297"/>
    </location>
</feature>
<gene>
    <name evidence="5" type="ORF">UO65_2856</name>
</gene>
<dbReference type="Proteomes" id="UP000019277">
    <property type="component" value="Unassembled WGS sequence"/>
</dbReference>